<dbReference type="RefSeq" id="WP_184115861.1">
    <property type="nucleotide sequence ID" value="NZ_BNAJ01000018.1"/>
</dbReference>
<reference evidence="4" key="4">
    <citation type="submission" date="2024-05" db="EMBL/GenBank/DDBJ databases">
        <authorList>
            <person name="Sun Q."/>
            <person name="Zhou Y."/>
        </authorList>
    </citation>
    <scope>NUCLEOTIDE SEQUENCE</scope>
    <source>
        <strain evidence="4">CGMCC 1.18437</strain>
    </source>
</reference>
<dbReference type="InterPro" id="IPR027417">
    <property type="entry name" value="P-loop_NTPase"/>
</dbReference>
<dbReference type="GO" id="GO:0016887">
    <property type="term" value="F:ATP hydrolysis activity"/>
    <property type="evidence" value="ECO:0007669"/>
    <property type="project" value="InterPro"/>
</dbReference>
<evidence type="ECO:0000313" key="4">
    <source>
        <dbReference type="EMBL" id="GHF63701.1"/>
    </source>
</evidence>
<sequence>MLLSATDLRRTVADRVVWSGVELTVNPGDRVAVTGPSGSGKTLLLRTLAGLDPLETGEITLAGRPQAQWAMPAYRSQVMYLPQRPFVGTGTVLDELKRPFQFKVHAARRFEQDAAARWLTALHRPDLLQLNASTLSGGEGQVLALVRALLLNPALLLLDEATASLDPETTHAAEALLAQWLIDGPERAVIWVTHDPVQRARVATRLLPVVPG</sequence>
<dbReference type="SUPFAM" id="SSF52540">
    <property type="entry name" value="P-loop containing nucleoside triphosphate hydrolases"/>
    <property type="match status" value="1"/>
</dbReference>
<comment type="caution">
    <text evidence="5">The sequence shown here is derived from an EMBL/GenBank/DDBJ whole genome shotgun (WGS) entry which is preliminary data.</text>
</comment>
<reference evidence="5 6" key="3">
    <citation type="submission" date="2020-08" db="EMBL/GenBank/DDBJ databases">
        <title>Genomic Encyclopedia of Type Strains, Phase IV (KMG-IV): sequencing the most valuable type-strain genomes for metagenomic binning, comparative biology and taxonomic classification.</title>
        <authorList>
            <person name="Goeker M."/>
        </authorList>
    </citation>
    <scope>NUCLEOTIDE SEQUENCE [LARGE SCALE GENOMIC DNA]</scope>
    <source>
        <strain evidence="5 6">DSM 27521</strain>
    </source>
</reference>
<dbReference type="Proteomes" id="UP000539473">
    <property type="component" value="Unassembled WGS sequence"/>
</dbReference>
<dbReference type="EMBL" id="BNAJ01000018">
    <property type="protein sequence ID" value="GHF63701.1"/>
    <property type="molecule type" value="Genomic_DNA"/>
</dbReference>
<evidence type="ECO:0000256" key="2">
    <source>
        <dbReference type="ARBA" id="ARBA00022840"/>
    </source>
</evidence>
<dbReference type="Gene3D" id="3.40.50.300">
    <property type="entry name" value="P-loop containing nucleotide triphosphate hydrolases"/>
    <property type="match status" value="1"/>
</dbReference>
<protein>
    <submittedName>
        <fullName evidence="4">ABC transporter ATP-binding protein</fullName>
    </submittedName>
    <submittedName>
        <fullName evidence="5">Putative ABC transport system ATP-binding protein</fullName>
    </submittedName>
</protein>
<dbReference type="InterPro" id="IPR003439">
    <property type="entry name" value="ABC_transporter-like_ATP-bd"/>
</dbReference>
<dbReference type="InterPro" id="IPR003593">
    <property type="entry name" value="AAA+_ATPase"/>
</dbReference>
<reference evidence="7" key="2">
    <citation type="journal article" date="2019" name="Int. J. Syst. Evol. Microbiol.">
        <title>The Global Catalogue of Microorganisms (GCM) 10K type strain sequencing project: providing services to taxonomists for standard genome sequencing and annotation.</title>
        <authorList>
            <consortium name="The Broad Institute Genomics Platform"/>
            <consortium name="The Broad Institute Genome Sequencing Center for Infectious Disease"/>
            <person name="Wu L."/>
            <person name="Ma J."/>
        </authorList>
    </citation>
    <scope>NUCLEOTIDE SEQUENCE [LARGE SCALE GENOMIC DNA]</scope>
    <source>
        <strain evidence="7">CGMCC 1.18437</strain>
    </source>
</reference>
<name>A0A7W8NU53_9DEIO</name>
<keyword evidence="7" id="KW-1185">Reference proteome</keyword>
<evidence type="ECO:0000313" key="5">
    <source>
        <dbReference type="EMBL" id="MBB5378967.1"/>
    </source>
</evidence>
<dbReference type="EMBL" id="JACHFK010000018">
    <property type="protein sequence ID" value="MBB5378967.1"/>
    <property type="molecule type" value="Genomic_DNA"/>
</dbReference>
<dbReference type="PANTHER" id="PTHR43119">
    <property type="entry name" value="ABC TRANSPORT PROTEIN ATP-BINDING COMPONENT-RELATED"/>
    <property type="match status" value="1"/>
</dbReference>
<evidence type="ECO:0000313" key="7">
    <source>
        <dbReference type="Proteomes" id="UP000619376"/>
    </source>
</evidence>
<dbReference type="GO" id="GO:0005524">
    <property type="term" value="F:ATP binding"/>
    <property type="evidence" value="ECO:0007669"/>
    <property type="project" value="UniProtKB-KW"/>
</dbReference>
<dbReference type="Proteomes" id="UP000619376">
    <property type="component" value="Unassembled WGS sequence"/>
</dbReference>
<proteinExistence type="predicted"/>
<dbReference type="PANTHER" id="PTHR43119:SF1">
    <property type="entry name" value="ABC TRANSPORTER DOMAIN-CONTAINING PROTEIN"/>
    <property type="match status" value="1"/>
</dbReference>
<dbReference type="CDD" id="cd00267">
    <property type="entry name" value="ABC_ATPase"/>
    <property type="match status" value="1"/>
</dbReference>
<keyword evidence="2 5" id="KW-0067">ATP-binding</keyword>
<evidence type="ECO:0000259" key="3">
    <source>
        <dbReference type="PROSITE" id="PS50893"/>
    </source>
</evidence>
<evidence type="ECO:0000313" key="6">
    <source>
        <dbReference type="Proteomes" id="UP000539473"/>
    </source>
</evidence>
<dbReference type="Pfam" id="PF00005">
    <property type="entry name" value="ABC_tran"/>
    <property type="match status" value="1"/>
</dbReference>
<keyword evidence="1" id="KW-0547">Nucleotide-binding</keyword>
<evidence type="ECO:0000256" key="1">
    <source>
        <dbReference type="ARBA" id="ARBA00022741"/>
    </source>
</evidence>
<feature type="domain" description="ABC transporter" evidence="3">
    <location>
        <begin position="3"/>
        <end position="212"/>
    </location>
</feature>
<reference evidence="4" key="1">
    <citation type="journal article" date="2014" name="Int. J. Syst. Evol. Microbiol.">
        <title>Complete genome of a new Firmicutes species belonging to the dominant human colonic microbiota ('Ruminococcus bicirculans') reveals two chromosomes and a selective capacity to utilize plant glucans.</title>
        <authorList>
            <consortium name="NISC Comparative Sequencing Program"/>
            <person name="Wegmann U."/>
            <person name="Louis P."/>
            <person name="Goesmann A."/>
            <person name="Henrissat B."/>
            <person name="Duncan S.H."/>
            <person name="Flint H.J."/>
        </authorList>
    </citation>
    <scope>NUCLEOTIDE SEQUENCE</scope>
    <source>
        <strain evidence="4">CGMCC 1.18437</strain>
    </source>
</reference>
<gene>
    <name evidence="4" type="ORF">GCM10017781_44600</name>
    <name evidence="5" type="ORF">HNQ07_004477</name>
</gene>
<dbReference type="PROSITE" id="PS50893">
    <property type="entry name" value="ABC_TRANSPORTER_2"/>
    <property type="match status" value="1"/>
</dbReference>
<organism evidence="5 6">
    <name type="scientific">Deinococcus metalli</name>
    <dbReference type="NCBI Taxonomy" id="1141878"/>
    <lineage>
        <taxon>Bacteria</taxon>
        <taxon>Thermotogati</taxon>
        <taxon>Deinococcota</taxon>
        <taxon>Deinococci</taxon>
        <taxon>Deinococcales</taxon>
        <taxon>Deinococcaceae</taxon>
        <taxon>Deinococcus</taxon>
    </lineage>
</organism>
<dbReference type="AlphaFoldDB" id="A0A7W8NU53"/>
<accession>A0A7W8NU53</accession>
<dbReference type="SMART" id="SM00382">
    <property type="entry name" value="AAA"/>
    <property type="match status" value="1"/>
</dbReference>